<feature type="domain" description="Alanyl-transfer RNA synthetases family profile" evidence="16">
    <location>
        <begin position="8"/>
        <end position="717"/>
    </location>
</feature>
<evidence type="ECO:0000256" key="3">
    <source>
        <dbReference type="ARBA" id="ARBA00022555"/>
    </source>
</evidence>
<dbReference type="GO" id="GO:0005829">
    <property type="term" value="C:cytosol"/>
    <property type="evidence" value="ECO:0007669"/>
    <property type="project" value="TreeGrafter"/>
</dbReference>
<dbReference type="SUPFAM" id="SSF55186">
    <property type="entry name" value="ThrRS/AlaRS common domain"/>
    <property type="match status" value="1"/>
</dbReference>
<dbReference type="InterPro" id="IPR009000">
    <property type="entry name" value="Transl_B-barrel_sf"/>
</dbReference>
<dbReference type="GO" id="GO:0008270">
    <property type="term" value="F:zinc ion binding"/>
    <property type="evidence" value="ECO:0007669"/>
    <property type="project" value="UniProtKB-UniRule"/>
</dbReference>
<sequence length="887" mass="98182">MSFHPQYLGGNEIRTLFLDFYSQRGHQILPSASLVPEDPTVLLTIAGMVPFKPIFLGQRTPEFKRATTSQKCIRTNDIENVGRTKRHQTFFEMLGNFSFGDYFKEQAIAWGWEISTTVFKLPPKRLVVSVYEEDDEAYAIWRDKIGVSEKRIKRMGADDNFWAMGVTGPCGPCSEIYYDFHPEQGDDNIDLEDDTRFIEFYNLVFMQYNRDAEGNLTPLANKNIDTGMGLERMAQILQDVPNNYETDLIFPIIKKATEIAGIDYTESSEKTQVSLKVIGDHVRAVVHMIADEIRASNVGRGYVLRRLIRRVVRHGRLIGIYRRDVTGNIFTPQVAEVAISLAEDAYPNLRQRENNIKAELQREESRFLQTLERGEKLLEEIIAQVKQKGQTQISGEDAFTLFDTYGFPLELTQEIAEENNLTVDVAGFDVEMEKQRQRAREAHETIDLTVQGSLDKLAEHIHATEFLGYTEPTATAKVEAILVNGIAEEEAEAGTDVQIVLDKTPFYAESGGQIGDQGYLSGEGVVVTINDVKKESDFYVHFGRIERGTLRVGDAVSAQIDRACRRRAQANHTATHLLQAALKNIVDDTISQAGSLVDFDRLRFDFNCPRALTAEEIQQIEEQVNTWIAEAHSAKVAILPIAEAKAKGAIAMFGEKYGDEVRVIDFPGVSMELCGGTHVSNTAEIGVFKIISEAGVASGVRRIEAVSGPAILDYLHVRDSVVKDLSDRFKVKPEELPDRITILQNELKNSQKELENLKSQLAIVKSDQLLQTVKTVGDYKIIVAQLEEVDAESLKTAAERLQQKLGVGAAVVLGSVPEAGKVSLVAAFSPEVNKKGLQAGKFIGAIAKICGGGGGGRPNLAQAGGRDASKLPEALEKARGELNSALG</sequence>
<dbReference type="EMBL" id="JAHHHW010000055">
    <property type="protein sequence ID" value="MBW4431199.1"/>
    <property type="molecule type" value="Genomic_DNA"/>
</dbReference>
<dbReference type="PANTHER" id="PTHR11777:SF9">
    <property type="entry name" value="ALANINE--TRNA LIGASE, CYTOPLASMIC"/>
    <property type="match status" value="1"/>
</dbReference>
<comment type="function">
    <text evidence="12 14">Catalyzes the attachment of alanine to tRNA(Ala) in a two-step reaction: alanine is first activated by ATP to form Ala-AMP and then transferred to the acceptor end of tRNA(Ala). Also edits incorrectly charged Ser-tRNA(Ala) and Gly-tRNA(Ala) via its editing domain.</text>
</comment>
<dbReference type="SMART" id="SM00863">
    <property type="entry name" value="tRNA_SAD"/>
    <property type="match status" value="1"/>
</dbReference>
<dbReference type="Gene3D" id="3.30.930.10">
    <property type="entry name" value="Bira Bifunctional Protein, Domain 2"/>
    <property type="match status" value="1"/>
</dbReference>
<evidence type="ECO:0000256" key="2">
    <source>
        <dbReference type="ARBA" id="ARBA00008226"/>
    </source>
</evidence>
<keyword evidence="9 14" id="KW-0694">RNA-binding</keyword>
<keyword evidence="10 14" id="KW-0648">Protein biosynthesis</keyword>
<comment type="domain">
    <text evidence="14">Consists of three domains; the N-terminal catalytic domain, the editing domain and the C-terminal C-Ala domain. The editing domain removes incorrectly charged amino acids, while the C-Ala domain, along with tRNA(Ala), serves as a bridge to cooperatively bring together the editing and aminoacylation centers thus stimulating deacylation of misacylated tRNAs.</text>
</comment>
<evidence type="ECO:0000256" key="11">
    <source>
        <dbReference type="ARBA" id="ARBA00023146"/>
    </source>
</evidence>
<evidence type="ECO:0000313" key="17">
    <source>
        <dbReference type="EMBL" id="MBW4431199.1"/>
    </source>
</evidence>
<dbReference type="PROSITE" id="PS50860">
    <property type="entry name" value="AA_TRNA_LIGASE_II_ALA"/>
    <property type="match status" value="1"/>
</dbReference>
<name>A0A9E3H651_9NOST</name>
<dbReference type="FunFam" id="3.30.930.10:FF:000004">
    <property type="entry name" value="Alanine--tRNA ligase"/>
    <property type="match status" value="1"/>
</dbReference>
<evidence type="ECO:0000256" key="1">
    <source>
        <dbReference type="ARBA" id="ARBA00004496"/>
    </source>
</evidence>
<keyword evidence="4 14" id="KW-0436">Ligase</keyword>
<comment type="subcellular location">
    <subcellularLocation>
        <location evidence="1 14">Cytoplasm</location>
    </subcellularLocation>
</comment>
<feature type="coiled-coil region" evidence="15">
    <location>
        <begin position="740"/>
        <end position="804"/>
    </location>
</feature>
<dbReference type="NCBIfam" id="TIGR00344">
    <property type="entry name" value="alaS"/>
    <property type="match status" value="1"/>
</dbReference>
<keyword evidence="3 14" id="KW-0820">tRNA-binding</keyword>
<dbReference type="SUPFAM" id="SSF101353">
    <property type="entry name" value="Putative anticodon-binding domain of alanyl-tRNA synthetase (AlaRS)"/>
    <property type="match status" value="1"/>
</dbReference>
<evidence type="ECO:0000259" key="16">
    <source>
        <dbReference type="PROSITE" id="PS50860"/>
    </source>
</evidence>
<feature type="binding site" evidence="14">
    <location>
        <position position="674"/>
    </location>
    <ligand>
        <name>Zn(2+)</name>
        <dbReference type="ChEBI" id="CHEBI:29105"/>
    </ligand>
</feature>
<feature type="binding site" evidence="14">
    <location>
        <position position="572"/>
    </location>
    <ligand>
        <name>Zn(2+)</name>
        <dbReference type="ChEBI" id="CHEBI:29105"/>
    </ligand>
</feature>
<evidence type="ECO:0000313" key="18">
    <source>
        <dbReference type="Proteomes" id="UP000813215"/>
    </source>
</evidence>
<evidence type="ECO:0000256" key="14">
    <source>
        <dbReference type="HAMAP-Rule" id="MF_00036"/>
    </source>
</evidence>
<dbReference type="SUPFAM" id="SSF55681">
    <property type="entry name" value="Class II aaRS and biotin synthetases"/>
    <property type="match status" value="1"/>
</dbReference>
<dbReference type="FunFam" id="2.40.30.130:FF:000001">
    <property type="entry name" value="Alanine--tRNA ligase"/>
    <property type="match status" value="1"/>
</dbReference>
<protein>
    <recommendedName>
        <fullName evidence="14">Alanine--tRNA ligase</fullName>
        <ecNumber evidence="14">6.1.1.7</ecNumber>
    </recommendedName>
    <alternativeName>
        <fullName evidence="14">Alanyl-tRNA synthetase</fullName>
        <shortName evidence="14">AlaRS</shortName>
    </alternativeName>
</protein>
<accession>A0A9E3H651</accession>
<dbReference type="InterPro" id="IPR018165">
    <property type="entry name" value="Ala-tRNA-synth_IIc_core"/>
</dbReference>
<dbReference type="InterPro" id="IPR002318">
    <property type="entry name" value="Ala-tRNA-lgiase_IIc"/>
</dbReference>
<dbReference type="Pfam" id="PF07973">
    <property type="entry name" value="tRNA_SAD"/>
    <property type="match status" value="1"/>
</dbReference>
<keyword evidence="15" id="KW-0175">Coiled coil</keyword>
<dbReference type="SUPFAM" id="SSF50447">
    <property type="entry name" value="Translation proteins"/>
    <property type="match status" value="1"/>
</dbReference>
<dbReference type="InterPro" id="IPR045864">
    <property type="entry name" value="aa-tRNA-synth_II/BPL/LPL"/>
</dbReference>
<dbReference type="InterPro" id="IPR018162">
    <property type="entry name" value="Ala-tRNA-ligase_IIc_anticod-bd"/>
</dbReference>
<dbReference type="GO" id="GO:0000049">
    <property type="term" value="F:tRNA binding"/>
    <property type="evidence" value="ECO:0007669"/>
    <property type="project" value="UniProtKB-KW"/>
</dbReference>
<dbReference type="InterPro" id="IPR018164">
    <property type="entry name" value="Ala-tRNA-synth_IIc_N"/>
</dbReference>
<dbReference type="InterPro" id="IPR023033">
    <property type="entry name" value="Ala_tRNA_ligase_euk/bac"/>
</dbReference>
<dbReference type="Gene3D" id="3.10.310.40">
    <property type="match status" value="1"/>
</dbReference>
<dbReference type="InterPro" id="IPR012947">
    <property type="entry name" value="tRNA_SAD"/>
</dbReference>
<dbReference type="AlphaFoldDB" id="A0A9E3H651"/>
<keyword evidence="8 14" id="KW-0067">ATP-binding</keyword>
<dbReference type="Pfam" id="PF01411">
    <property type="entry name" value="tRNA-synt_2c"/>
    <property type="match status" value="1"/>
</dbReference>
<dbReference type="InterPro" id="IPR003156">
    <property type="entry name" value="DHHA1_dom"/>
</dbReference>
<organism evidence="17 18">
    <name type="scientific">Pelatocladus maniniholoensis HA4357-MV3</name>
    <dbReference type="NCBI Taxonomy" id="1117104"/>
    <lineage>
        <taxon>Bacteria</taxon>
        <taxon>Bacillati</taxon>
        <taxon>Cyanobacteriota</taxon>
        <taxon>Cyanophyceae</taxon>
        <taxon>Nostocales</taxon>
        <taxon>Nostocaceae</taxon>
        <taxon>Pelatocladus</taxon>
    </lineage>
</organism>
<dbReference type="InterPro" id="IPR018163">
    <property type="entry name" value="Thr/Ala-tRNA-synth_IIc_edit"/>
</dbReference>
<dbReference type="EC" id="6.1.1.7" evidence="14"/>
<dbReference type="CDD" id="cd00673">
    <property type="entry name" value="AlaRS_core"/>
    <property type="match status" value="1"/>
</dbReference>
<dbReference type="FunFam" id="3.30.54.20:FF:000001">
    <property type="entry name" value="Alanine--tRNA ligase"/>
    <property type="match status" value="1"/>
</dbReference>
<keyword evidence="14" id="KW-0963">Cytoplasm</keyword>
<dbReference type="Gene3D" id="6.10.250.550">
    <property type="match status" value="1"/>
</dbReference>
<dbReference type="Proteomes" id="UP000813215">
    <property type="component" value="Unassembled WGS sequence"/>
</dbReference>
<evidence type="ECO:0000256" key="12">
    <source>
        <dbReference type="ARBA" id="ARBA00024779"/>
    </source>
</evidence>
<keyword evidence="6 14" id="KW-0547">Nucleotide-binding</keyword>
<comment type="similarity">
    <text evidence="2 14">Belongs to the class-II aminoacyl-tRNA synthetase family.</text>
</comment>
<evidence type="ECO:0000256" key="15">
    <source>
        <dbReference type="SAM" id="Coils"/>
    </source>
</evidence>
<comment type="caution">
    <text evidence="17">The sequence shown here is derived from an EMBL/GenBank/DDBJ whole genome shotgun (WGS) entry which is preliminary data.</text>
</comment>
<dbReference type="GO" id="GO:0005524">
    <property type="term" value="F:ATP binding"/>
    <property type="evidence" value="ECO:0007669"/>
    <property type="project" value="UniProtKB-UniRule"/>
</dbReference>
<reference evidence="17" key="1">
    <citation type="submission" date="2021-05" db="EMBL/GenBank/DDBJ databases">
        <authorList>
            <person name="Pietrasiak N."/>
            <person name="Ward R."/>
            <person name="Stajich J.E."/>
            <person name="Kurbessoian T."/>
        </authorList>
    </citation>
    <scope>NUCLEOTIDE SEQUENCE</scope>
    <source>
        <strain evidence="17">HA4357-MV3</strain>
    </source>
</reference>
<keyword evidence="7 14" id="KW-0862">Zinc</keyword>
<reference evidence="17" key="2">
    <citation type="journal article" date="2022" name="Microbiol. Resour. Announc.">
        <title>Metagenome Sequencing to Explore Phylogenomics of Terrestrial Cyanobacteria.</title>
        <authorList>
            <person name="Ward R.D."/>
            <person name="Stajich J.E."/>
            <person name="Johansen J.R."/>
            <person name="Huntemann M."/>
            <person name="Clum A."/>
            <person name="Foster B."/>
            <person name="Foster B."/>
            <person name="Roux S."/>
            <person name="Palaniappan K."/>
            <person name="Varghese N."/>
            <person name="Mukherjee S."/>
            <person name="Reddy T.B.K."/>
            <person name="Daum C."/>
            <person name="Copeland A."/>
            <person name="Chen I.A."/>
            <person name="Ivanova N.N."/>
            <person name="Kyrpides N.C."/>
            <person name="Shapiro N."/>
            <person name="Eloe-Fadrosh E.A."/>
            <person name="Pietrasiak N."/>
        </authorList>
    </citation>
    <scope>NUCLEOTIDE SEQUENCE</scope>
    <source>
        <strain evidence="17">HA4357-MV3</strain>
    </source>
</reference>
<dbReference type="HAMAP" id="MF_00036_B">
    <property type="entry name" value="Ala_tRNA_synth_B"/>
    <property type="match status" value="1"/>
</dbReference>
<evidence type="ECO:0000256" key="4">
    <source>
        <dbReference type="ARBA" id="ARBA00022598"/>
    </source>
</evidence>
<feature type="coiled-coil region" evidence="15">
    <location>
        <begin position="346"/>
        <end position="388"/>
    </location>
</feature>
<feature type="binding site" evidence="14">
    <location>
        <position position="678"/>
    </location>
    <ligand>
        <name>Zn(2+)</name>
        <dbReference type="ChEBI" id="CHEBI:29105"/>
    </ligand>
</feature>
<dbReference type="FunFam" id="3.10.310.40:FF:000001">
    <property type="entry name" value="Alanine--tRNA ligase"/>
    <property type="match status" value="1"/>
</dbReference>
<dbReference type="FunFam" id="3.30.980.10:FF:000004">
    <property type="entry name" value="Alanine--tRNA ligase, cytoplasmic"/>
    <property type="match status" value="1"/>
</dbReference>
<keyword evidence="5 14" id="KW-0479">Metal-binding</keyword>
<proteinExistence type="inferred from homology"/>
<evidence type="ECO:0000256" key="10">
    <source>
        <dbReference type="ARBA" id="ARBA00022917"/>
    </source>
</evidence>
<dbReference type="PRINTS" id="PR00980">
    <property type="entry name" value="TRNASYNTHALA"/>
</dbReference>
<evidence type="ECO:0000256" key="5">
    <source>
        <dbReference type="ARBA" id="ARBA00022723"/>
    </source>
</evidence>
<evidence type="ECO:0000256" key="8">
    <source>
        <dbReference type="ARBA" id="ARBA00022840"/>
    </source>
</evidence>
<dbReference type="GO" id="GO:0004813">
    <property type="term" value="F:alanine-tRNA ligase activity"/>
    <property type="evidence" value="ECO:0007669"/>
    <property type="project" value="UniProtKB-UniRule"/>
</dbReference>
<dbReference type="InterPro" id="IPR050058">
    <property type="entry name" value="Ala-tRNA_ligase"/>
</dbReference>
<dbReference type="GO" id="GO:0006419">
    <property type="term" value="P:alanyl-tRNA aminoacylation"/>
    <property type="evidence" value="ECO:0007669"/>
    <property type="project" value="UniProtKB-UniRule"/>
</dbReference>
<keyword evidence="11 14" id="KW-0030">Aminoacyl-tRNA synthetase</keyword>
<evidence type="ECO:0000256" key="9">
    <source>
        <dbReference type="ARBA" id="ARBA00022884"/>
    </source>
</evidence>
<dbReference type="GO" id="GO:0002161">
    <property type="term" value="F:aminoacyl-tRNA deacylase activity"/>
    <property type="evidence" value="ECO:0007669"/>
    <property type="project" value="TreeGrafter"/>
</dbReference>
<gene>
    <name evidence="14 17" type="primary">alaS</name>
    <name evidence="17" type="ORF">KME28_05540</name>
</gene>
<dbReference type="Gene3D" id="3.30.980.10">
    <property type="entry name" value="Threonyl-trna Synthetase, Chain A, domain 2"/>
    <property type="match status" value="1"/>
</dbReference>
<evidence type="ECO:0000256" key="6">
    <source>
        <dbReference type="ARBA" id="ARBA00022741"/>
    </source>
</evidence>
<dbReference type="Gene3D" id="2.40.30.130">
    <property type="match status" value="1"/>
</dbReference>
<evidence type="ECO:0000256" key="7">
    <source>
        <dbReference type="ARBA" id="ARBA00022833"/>
    </source>
</evidence>
<evidence type="ECO:0000256" key="13">
    <source>
        <dbReference type="ARBA" id="ARBA00048300"/>
    </source>
</evidence>
<comment type="catalytic activity">
    <reaction evidence="13 14">
        <text>tRNA(Ala) + L-alanine + ATP = L-alanyl-tRNA(Ala) + AMP + diphosphate</text>
        <dbReference type="Rhea" id="RHEA:12540"/>
        <dbReference type="Rhea" id="RHEA-COMP:9657"/>
        <dbReference type="Rhea" id="RHEA-COMP:9923"/>
        <dbReference type="ChEBI" id="CHEBI:30616"/>
        <dbReference type="ChEBI" id="CHEBI:33019"/>
        <dbReference type="ChEBI" id="CHEBI:57972"/>
        <dbReference type="ChEBI" id="CHEBI:78442"/>
        <dbReference type="ChEBI" id="CHEBI:78497"/>
        <dbReference type="ChEBI" id="CHEBI:456215"/>
        <dbReference type="EC" id="6.1.1.7"/>
    </reaction>
</comment>
<dbReference type="Gene3D" id="3.30.54.20">
    <property type="match status" value="1"/>
</dbReference>
<comment type="cofactor">
    <cofactor evidence="14">
        <name>Zn(2+)</name>
        <dbReference type="ChEBI" id="CHEBI:29105"/>
    </cofactor>
    <text evidence="14">Binds 1 zinc ion per subunit.</text>
</comment>
<dbReference type="Pfam" id="PF02272">
    <property type="entry name" value="DHHA1"/>
    <property type="match status" value="1"/>
</dbReference>
<feature type="binding site" evidence="14">
    <location>
        <position position="576"/>
    </location>
    <ligand>
        <name>Zn(2+)</name>
        <dbReference type="ChEBI" id="CHEBI:29105"/>
    </ligand>
</feature>
<dbReference type="PANTHER" id="PTHR11777">
    <property type="entry name" value="ALANYL-TRNA SYNTHETASE"/>
    <property type="match status" value="1"/>
</dbReference>